<evidence type="ECO:0000313" key="2">
    <source>
        <dbReference type="EMBL" id="RCR71704.1"/>
    </source>
</evidence>
<evidence type="ECO:0000313" key="3">
    <source>
        <dbReference type="Proteomes" id="UP000253383"/>
    </source>
</evidence>
<gene>
    <name evidence="2" type="ORF">DUE52_00655</name>
</gene>
<organism evidence="2 3">
    <name type="scientific">Larkinella punicea</name>
    <dbReference type="NCBI Taxonomy" id="2315727"/>
    <lineage>
        <taxon>Bacteria</taxon>
        <taxon>Pseudomonadati</taxon>
        <taxon>Bacteroidota</taxon>
        <taxon>Cytophagia</taxon>
        <taxon>Cytophagales</taxon>
        <taxon>Spirosomataceae</taxon>
        <taxon>Larkinella</taxon>
    </lineage>
</organism>
<sequence length="149" mass="16828">MPEILGWLIVHDEKTAAQTFNLKKGRNTVGRVSQKSPSDLMIQTEDRYMSRPHCTLDVKINKMGQVDYVLQDGAAQPDGTRKNSQNGTFLNGQEPALHPSEQIYLKDGDTIQIGETKMVLKTFRMSESLQKAHRQVEGSDYTRTILSFT</sequence>
<proteinExistence type="predicted"/>
<comment type="caution">
    <text evidence="2">The sequence shown here is derived from an EMBL/GenBank/DDBJ whole genome shotgun (WGS) entry which is preliminary data.</text>
</comment>
<dbReference type="SUPFAM" id="SSF49879">
    <property type="entry name" value="SMAD/FHA domain"/>
    <property type="match status" value="1"/>
</dbReference>
<reference evidence="2 3" key="1">
    <citation type="submission" date="2018-07" db="EMBL/GenBank/DDBJ databases">
        <title>Genome analysis of Larkinella rosea.</title>
        <authorList>
            <person name="Zhou Z."/>
            <person name="Wang G."/>
        </authorList>
    </citation>
    <scope>NUCLEOTIDE SEQUENCE [LARGE SCALE GENOMIC DNA]</scope>
    <source>
        <strain evidence="3">zzj9</strain>
    </source>
</reference>
<protein>
    <submittedName>
        <fullName evidence="2">FHA domain-containing protein</fullName>
    </submittedName>
</protein>
<keyword evidence="3" id="KW-1185">Reference proteome</keyword>
<accession>A0A368JYE3</accession>
<dbReference type="Gene3D" id="2.60.200.20">
    <property type="match status" value="1"/>
</dbReference>
<name>A0A368JYE3_9BACT</name>
<dbReference type="InterPro" id="IPR008984">
    <property type="entry name" value="SMAD_FHA_dom_sf"/>
</dbReference>
<dbReference type="Proteomes" id="UP000253383">
    <property type="component" value="Unassembled WGS sequence"/>
</dbReference>
<dbReference type="PROSITE" id="PS50006">
    <property type="entry name" value="FHA_DOMAIN"/>
    <property type="match status" value="1"/>
</dbReference>
<dbReference type="AlphaFoldDB" id="A0A368JYE3"/>
<dbReference type="Pfam" id="PF00498">
    <property type="entry name" value="FHA"/>
    <property type="match status" value="1"/>
</dbReference>
<evidence type="ECO:0000259" key="1">
    <source>
        <dbReference type="PROSITE" id="PS50006"/>
    </source>
</evidence>
<feature type="domain" description="FHA" evidence="1">
    <location>
        <begin position="27"/>
        <end position="95"/>
    </location>
</feature>
<dbReference type="OrthoDB" id="949044at2"/>
<dbReference type="CDD" id="cd00060">
    <property type="entry name" value="FHA"/>
    <property type="match status" value="1"/>
</dbReference>
<dbReference type="EMBL" id="QOWE01000001">
    <property type="protein sequence ID" value="RCR71704.1"/>
    <property type="molecule type" value="Genomic_DNA"/>
</dbReference>
<dbReference type="InterPro" id="IPR000253">
    <property type="entry name" value="FHA_dom"/>
</dbReference>